<organism evidence="1 2">
    <name type="scientific">Trichostrongylus colubriformis</name>
    <name type="common">Black scour worm</name>
    <dbReference type="NCBI Taxonomy" id="6319"/>
    <lineage>
        <taxon>Eukaryota</taxon>
        <taxon>Metazoa</taxon>
        <taxon>Ecdysozoa</taxon>
        <taxon>Nematoda</taxon>
        <taxon>Chromadorea</taxon>
        <taxon>Rhabditida</taxon>
        <taxon>Rhabditina</taxon>
        <taxon>Rhabditomorpha</taxon>
        <taxon>Strongyloidea</taxon>
        <taxon>Trichostrongylidae</taxon>
        <taxon>Trichostrongylus</taxon>
    </lineage>
</organism>
<dbReference type="Proteomes" id="UP001331761">
    <property type="component" value="Unassembled WGS sequence"/>
</dbReference>
<sequence>MKYPFYCFFSSQVSVFIPFIKPAPNEADWVANGILSRHFNAPFLSNFFSCSPAIDGETILAIGNVFDVFPCPVRSTYHSFRILEFWHDDDDDVKSSLYGSALDYELDSRDV</sequence>
<proteinExistence type="predicted"/>
<dbReference type="AlphaFoldDB" id="A0AAN8F4U6"/>
<name>A0AAN8F4U6_TRICO</name>
<protein>
    <submittedName>
        <fullName evidence="1">Uncharacterized protein</fullName>
    </submittedName>
</protein>
<evidence type="ECO:0000313" key="1">
    <source>
        <dbReference type="EMBL" id="KAK5973461.1"/>
    </source>
</evidence>
<keyword evidence="2" id="KW-1185">Reference proteome</keyword>
<dbReference type="EMBL" id="WIXE01015444">
    <property type="protein sequence ID" value="KAK5973461.1"/>
    <property type="molecule type" value="Genomic_DNA"/>
</dbReference>
<evidence type="ECO:0000313" key="2">
    <source>
        <dbReference type="Proteomes" id="UP001331761"/>
    </source>
</evidence>
<reference evidence="1 2" key="1">
    <citation type="submission" date="2019-10" db="EMBL/GenBank/DDBJ databases">
        <title>Assembly and Annotation for the nematode Trichostrongylus colubriformis.</title>
        <authorList>
            <person name="Martin J."/>
        </authorList>
    </citation>
    <scope>NUCLEOTIDE SEQUENCE [LARGE SCALE GENOMIC DNA]</scope>
    <source>
        <strain evidence="1">G859</strain>
        <tissue evidence="1">Whole worm</tissue>
    </source>
</reference>
<gene>
    <name evidence="1" type="ORF">GCK32_010760</name>
</gene>
<accession>A0AAN8F4U6</accession>
<comment type="caution">
    <text evidence="1">The sequence shown here is derived from an EMBL/GenBank/DDBJ whole genome shotgun (WGS) entry which is preliminary data.</text>
</comment>